<evidence type="ECO:0000313" key="1">
    <source>
        <dbReference type="EMBL" id="CAF3869565.1"/>
    </source>
</evidence>
<reference evidence="1" key="1">
    <citation type="submission" date="2021-02" db="EMBL/GenBank/DDBJ databases">
        <authorList>
            <person name="Nowell W R."/>
        </authorList>
    </citation>
    <scope>NUCLEOTIDE SEQUENCE</scope>
</reference>
<dbReference type="InterPro" id="IPR032675">
    <property type="entry name" value="LRR_dom_sf"/>
</dbReference>
<proteinExistence type="predicted"/>
<accession>A0A819FJF5</accession>
<dbReference type="Proteomes" id="UP000663868">
    <property type="component" value="Unassembled WGS sequence"/>
</dbReference>
<dbReference type="SMART" id="SM00368">
    <property type="entry name" value="LRR_RI"/>
    <property type="match status" value="8"/>
</dbReference>
<organism evidence="1 2">
    <name type="scientific">Adineta steineri</name>
    <dbReference type="NCBI Taxonomy" id="433720"/>
    <lineage>
        <taxon>Eukaryota</taxon>
        <taxon>Metazoa</taxon>
        <taxon>Spiralia</taxon>
        <taxon>Gnathifera</taxon>
        <taxon>Rotifera</taxon>
        <taxon>Eurotatoria</taxon>
        <taxon>Bdelloidea</taxon>
        <taxon>Adinetida</taxon>
        <taxon>Adinetidae</taxon>
        <taxon>Adineta</taxon>
    </lineage>
</organism>
<dbReference type="EMBL" id="CAJOBB010001528">
    <property type="protein sequence ID" value="CAF3869565.1"/>
    <property type="molecule type" value="Genomic_DNA"/>
</dbReference>
<dbReference type="InterPro" id="IPR052394">
    <property type="entry name" value="LRR-containing"/>
</dbReference>
<evidence type="ECO:0000313" key="2">
    <source>
        <dbReference type="Proteomes" id="UP000663868"/>
    </source>
</evidence>
<gene>
    <name evidence="1" type="ORF">KXQ929_LOCUS21128</name>
</gene>
<dbReference type="Gene3D" id="3.80.10.10">
    <property type="entry name" value="Ribonuclease Inhibitor"/>
    <property type="match status" value="3"/>
</dbReference>
<sequence length="696" mass="78022">MSNNTIQEKTRAKSLADSSFKMIVVNGKRRRLCSVENCEKQSQRKGLCARHLTESKNLQQSLENSEILNHNAANSFLLTNNHTTQNISNQYGNTSSTTIHTSQIESTIIPCSMSEQTQYASAHTTDQPRSSITIVPSKLAAEMYSILGVSTVMLYENQDKQNNMINTSMCEHRYLLTTDCCCQNVATYRCMHCCSSFCLKHGMQHQQHLKEELQTLFNEAQIPELTIDSGRPICMTQLNQWAQMMHDTIDQKYNELRNELGQKHDQIERNKNSLTTFMRNELEQNVGCVLKEQLEKDEIDEPKVDEVRKEFHRLQQLFYSLNTKPLISLSNVDVNQVDLDTYGLVLPKITMTDCDWMTNLCTENTEEIMESSDEEQTDTDETDTSREEMQIFTTLVPSGYRNHKLEQSIINQKDSSGLYLPDWKLNAEDIKIIIHYVLQNNTTLTALHLEFNKIGAKGAKHLSNALKSNEALTTLDLSSNVIGDEGVKHLSNALKSNETLTALDLSSNVIGDEGVKHLSNALQVNKALTTLDLSSNVIEDEGVKHLSNALQVNKALTTLDLPSNDIGDEGVKQLSNALKSNETLTTLNLSSNNIGDEGVKHMSHALQVNKTLTTLDLWANNITAEATKHLSNALQFNKTLATLDLSYNEIGDEGAKHLINALQFNKTLTTLNAYGNSINCNIMNELEGGVERNKVA</sequence>
<dbReference type="Pfam" id="PF13516">
    <property type="entry name" value="LRR_6"/>
    <property type="match status" value="7"/>
</dbReference>
<dbReference type="PANTHER" id="PTHR24114:SF2">
    <property type="entry name" value="F-BOX DOMAIN-CONTAINING PROTEIN-RELATED"/>
    <property type="match status" value="1"/>
</dbReference>
<dbReference type="PANTHER" id="PTHR24114">
    <property type="entry name" value="LEUCINE RICH REPEAT FAMILY PROTEIN"/>
    <property type="match status" value="1"/>
</dbReference>
<dbReference type="InterPro" id="IPR001611">
    <property type="entry name" value="Leu-rich_rpt"/>
</dbReference>
<comment type="caution">
    <text evidence="1">The sequence shown here is derived from an EMBL/GenBank/DDBJ whole genome shotgun (WGS) entry which is preliminary data.</text>
</comment>
<dbReference type="SUPFAM" id="SSF52047">
    <property type="entry name" value="RNI-like"/>
    <property type="match status" value="1"/>
</dbReference>
<dbReference type="AlphaFoldDB" id="A0A819FJF5"/>
<protein>
    <submittedName>
        <fullName evidence="1">Uncharacterized protein</fullName>
    </submittedName>
</protein>
<name>A0A819FJF5_9BILA</name>